<comment type="catalytic activity">
    <reaction evidence="5">
        <text>3,3'-diiodo-L-thyronine sulfate + iodide + A + H(+) = 3,3',5'-triiodo-L-thyronine sulfate + AH2</text>
        <dbReference type="Rhea" id="RHEA:83831"/>
        <dbReference type="ChEBI" id="CHEBI:13193"/>
        <dbReference type="ChEBI" id="CHEBI:15378"/>
        <dbReference type="ChEBI" id="CHEBI:16382"/>
        <dbReference type="ChEBI" id="CHEBI:17499"/>
        <dbReference type="ChEBI" id="CHEBI:176513"/>
        <dbReference type="ChEBI" id="CHEBI:176515"/>
    </reaction>
    <physiologicalReaction direction="right-to-left" evidence="5">
        <dbReference type="Rhea" id="RHEA:83833"/>
    </physiologicalReaction>
</comment>
<comment type="similarity">
    <text evidence="8">Belongs to the iodothyronine deiodinase family.</text>
</comment>
<dbReference type="GO" id="GO:0061074">
    <property type="term" value="P:regulation of neural retina development"/>
    <property type="evidence" value="ECO:0007669"/>
    <property type="project" value="Ensembl"/>
</dbReference>
<comment type="catalytic activity">
    <reaction evidence="3">
        <text>3,3'-diiodo-L-thyronine sulfate + iodide + A + H(+) = 3,3',5-triiodo-L-thyronine sulfate + AH2</text>
        <dbReference type="Rhea" id="RHEA:83751"/>
        <dbReference type="ChEBI" id="CHEBI:13193"/>
        <dbReference type="ChEBI" id="CHEBI:15378"/>
        <dbReference type="ChEBI" id="CHEBI:16382"/>
        <dbReference type="ChEBI" id="CHEBI:17499"/>
        <dbReference type="ChEBI" id="CHEBI:176511"/>
        <dbReference type="ChEBI" id="CHEBI:176515"/>
    </reaction>
    <physiologicalReaction direction="right-to-left" evidence="3">
        <dbReference type="Rhea" id="RHEA:83753"/>
    </physiologicalReaction>
</comment>
<comment type="catalytic activity">
    <reaction evidence="1">
        <text>3-iodo-L-thyronine + iodide + A + H(+) = 3,3'-diiodo-L-thyronine + AH2</text>
        <dbReference type="Rhea" id="RHEA:83783"/>
        <dbReference type="ChEBI" id="CHEBI:13193"/>
        <dbReference type="ChEBI" id="CHEBI:15378"/>
        <dbReference type="ChEBI" id="CHEBI:16382"/>
        <dbReference type="ChEBI" id="CHEBI:17499"/>
        <dbReference type="ChEBI" id="CHEBI:176514"/>
        <dbReference type="ChEBI" id="CHEBI:232627"/>
    </reaction>
    <physiologicalReaction direction="right-to-left" evidence="1">
        <dbReference type="Rhea" id="RHEA:83785"/>
    </physiologicalReaction>
</comment>
<keyword evidence="8" id="KW-0893">Thyroid hormones biosynthesis</keyword>
<organism evidence="10 11">
    <name type="scientific">Mastacembelus armatus</name>
    <name type="common">zig-zag eel</name>
    <dbReference type="NCBI Taxonomy" id="205130"/>
    <lineage>
        <taxon>Eukaryota</taxon>
        <taxon>Metazoa</taxon>
        <taxon>Chordata</taxon>
        <taxon>Craniata</taxon>
        <taxon>Vertebrata</taxon>
        <taxon>Euteleostomi</taxon>
        <taxon>Actinopterygii</taxon>
        <taxon>Neopterygii</taxon>
        <taxon>Teleostei</taxon>
        <taxon>Neoteleostei</taxon>
        <taxon>Acanthomorphata</taxon>
        <taxon>Anabantaria</taxon>
        <taxon>Synbranchiformes</taxon>
        <taxon>Mastacembelidae</taxon>
        <taxon>Mastacembelus</taxon>
    </lineage>
</organism>
<reference evidence="10" key="2">
    <citation type="submission" date="2025-09" db="UniProtKB">
        <authorList>
            <consortium name="Ensembl"/>
        </authorList>
    </citation>
    <scope>IDENTIFICATION</scope>
</reference>
<evidence type="ECO:0000313" key="10">
    <source>
        <dbReference type="Ensembl" id="ENSMAMP00000001386.1"/>
    </source>
</evidence>
<keyword evidence="8" id="KW-0712">Selenocysteine</keyword>
<comment type="function">
    <text evidence="8">Responsible for the deiodination of T4 (3,5,3',5'-tetraiodothyronine).</text>
</comment>
<dbReference type="PIRSF" id="PIRSF001330">
    <property type="entry name" value="IOD"/>
    <property type="match status" value="1"/>
</dbReference>
<evidence type="ECO:0000256" key="7">
    <source>
        <dbReference type="ARBA" id="ARBA00093242"/>
    </source>
</evidence>
<dbReference type="InParanoid" id="A0A3Q3KW99"/>
<name>A0A3Q3KW99_9TELE</name>
<dbReference type="GeneTree" id="ENSGT00940000154482"/>
<dbReference type="STRING" id="205130.ENSMAMP00000001386"/>
<dbReference type="InterPro" id="IPR000643">
    <property type="entry name" value="Iodothyronine_deiodinase"/>
</dbReference>
<protein>
    <recommendedName>
        <fullName evidence="8">Iodothyronine deiodinase</fullName>
    </recommendedName>
</protein>
<dbReference type="AlphaFoldDB" id="A0A3Q3KW99"/>
<comment type="catalytic activity">
    <reaction evidence="6">
        <text>3,3'-diiodothyronamine + iodide + A + H(+) = 3,3',5'-triiodothyronamine + AH2</text>
        <dbReference type="Rhea" id="RHEA:83795"/>
        <dbReference type="ChEBI" id="CHEBI:13193"/>
        <dbReference type="ChEBI" id="CHEBI:15378"/>
        <dbReference type="ChEBI" id="CHEBI:16382"/>
        <dbReference type="ChEBI" id="CHEBI:17499"/>
        <dbReference type="ChEBI" id="CHEBI:233341"/>
        <dbReference type="ChEBI" id="CHEBI:233343"/>
    </reaction>
    <physiologicalReaction direction="right-to-left" evidence="6">
        <dbReference type="Rhea" id="RHEA:83797"/>
    </physiologicalReaction>
</comment>
<evidence type="ECO:0000256" key="4">
    <source>
        <dbReference type="ARBA" id="ARBA00093210"/>
    </source>
</evidence>
<dbReference type="Proteomes" id="UP000261640">
    <property type="component" value="Unplaced"/>
</dbReference>
<dbReference type="Ensembl" id="ENSMAMT00000001415.2">
    <property type="protein sequence ID" value="ENSMAMP00000001386.1"/>
    <property type="gene ID" value="ENSMAMG00000000995.2"/>
</dbReference>
<evidence type="ECO:0000256" key="6">
    <source>
        <dbReference type="ARBA" id="ARBA00093236"/>
    </source>
</evidence>
<dbReference type="Gene3D" id="3.40.30.10">
    <property type="entry name" value="Glutaredoxin"/>
    <property type="match status" value="1"/>
</dbReference>
<evidence type="ECO:0000256" key="9">
    <source>
        <dbReference type="SAM" id="Phobius"/>
    </source>
</evidence>
<keyword evidence="8" id="KW-0560">Oxidoreductase</keyword>
<evidence type="ECO:0000313" key="11">
    <source>
        <dbReference type="Proteomes" id="UP000261640"/>
    </source>
</evidence>
<dbReference type="GO" id="GO:0042446">
    <property type="term" value="P:hormone biosynthetic process"/>
    <property type="evidence" value="ECO:0007669"/>
    <property type="project" value="UniProtKB-KW"/>
</dbReference>
<keyword evidence="11" id="KW-1185">Reference proteome</keyword>
<keyword evidence="9" id="KW-0812">Transmembrane</keyword>
<keyword evidence="9" id="KW-1133">Transmembrane helix</keyword>
<comment type="catalytic activity">
    <reaction evidence="2">
        <text>3,3',5'-triiodo-L-thyronine sulfate + iodide + A + H(+) = L-thyroxine sulfate + AH2</text>
        <dbReference type="Rhea" id="RHEA:83835"/>
        <dbReference type="ChEBI" id="CHEBI:13193"/>
        <dbReference type="ChEBI" id="CHEBI:15378"/>
        <dbReference type="ChEBI" id="CHEBI:16382"/>
        <dbReference type="ChEBI" id="CHEBI:17499"/>
        <dbReference type="ChEBI" id="CHEBI:176512"/>
        <dbReference type="ChEBI" id="CHEBI:176513"/>
    </reaction>
    <physiologicalReaction direction="right-to-left" evidence="2">
        <dbReference type="Rhea" id="RHEA:83837"/>
    </physiologicalReaction>
</comment>
<dbReference type="Pfam" id="PF00837">
    <property type="entry name" value="T4_deiodinase"/>
    <property type="match status" value="1"/>
</dbReference>
<feature type="transmembrane region" description="Helical" evidence="9">
    <location>
        <begin position="6"/>
        <end position="26"/>
    </location>
</feature>
<comment type="catalytic activity">
    <reaction evidence="7">
        <text>3-iodothyronamine + iodide + A + H(+) = 3,3'-diiodothyronamine + AH2</text>
        <dbReference type="Rhea" id="RHEA:83827"/>
        <dbReference type="ChEBI" id="CHEBI:13193"/>
        <dbReference type="ChEBI" id="CHEBI:15378"/>
        <dbReference type="ChEBI" id="CHEBI:16382"/>
        <dbReference type="ChEBI" id="CHEBI:17499"/>
        <dbReference type="ChEBI" id="CHEBI:231647"/>
        <dbReference type="ChEBI" id="CHEBI:233341"/>
    </reaction>
    <physiologicalReaction direction="right-to-left" evidence="7">
        <dbReference type="Rhea" id="RHEA:83829"/>
    </physiologicalReaction>
</comment>
<evidence type="ECO:0000256" key="1">
    <source>
        <dbReference type="ARBA" id="ARBA00093186"/>
    </source>
</evidence>
<evidence type="ECO:0000256" key="3">
    <source>
        <dbReference type="ARBA" id="ARBA00093206"/>
    </source>
</evidence>
<dbReference type="GO" id="GO:0042404">
    <property type="term" value="P:thyroid hormone catabolic process"/>
    <property type="evidence" value="ECO:0007669"/>
    <property type="project" value="UniProtKB-ARBA"/>
</dbReference>
<dbReference type="PANTHER" id="PTHR11781:SF22">
    <property type="entry name" value="TYPE I IODOTHYRONINE DEIODINASE"/>
    <property type="match status" value="1"/>
</dbReference>
<keyword evidence="9" id="KW-0472">Membrane</keyword>
<evidence type="ECO:0000256" key="5">
    <source>
        <dbReference type="ARBA" id="ARBA00093219"/>
    </source>
</evidence>
<dbReference type="GO" id="GO:0004800">
    <property type="term" value="F:thyroxine 5'-deiodinase activity"/>
    <property type="evidence" value="ECO:0007669"/>
    <property type="project" value="InterPro"/>
</dbReference>
<dbReference type="PANTHER" id="PTHR11781">
    <property type="entry name" value="IODOTHYRONINE DEIODINASE"/>
    <property type="match status" value="1"/>
</dbReference>
<proteinExistence type="inferred from homology"/>
<accession>A0A3Q3KW99</accession>
<comment type="catalytic activity">
    <reaction evidence="4">
        <text>3'-iodothyronamine + iodide + A + H(+) = 3',5'-diiodothyronamine + AH2</text>
        <dbReference type="Rhea" id="RHEA:83803"/>
        <dbReference type="ChEBI" id="CHEBI:13193"/>
        <dbReference type="ChEBI" id="CHEBI:15378"/>
        <dbReference type="ChEBI" id="CHEBI:16382"/>
        <dbReference type="ChEBI" id="CHEBI:17499"/>
        <dbReference type="ChEBI" id="CHEBI:233339"/>
        <dbReference type="ChEBI" id="CHEBI:233342"/>
    </reaction>
    <physiologicalReaction direction="right-to-left" evidence="4">
        <dbReference type="Rhea" id="RHEA:83805"/>
    </physiologicalReaction>
</comment>
<evidence type="ECO:0000256" key="8">
    <source>
        <dbReference type="RuleBase" id="RU000676"/>
    </source>
</evidence>
<reference evidence="10" key="1">
    <citation type="submission" date="2025-08" db="UniProtKB">
        <authorList>
            <consortium name="Ensembl"/>
        </authorList>
    </citation>
    <scope>IDENTIFICATION</scope>
</reference>
<sequence length="235" mass="27144">MFFQKLMVYFSTACMFCYMIGFNLTVRIMHFIMPSLTKKHILRMGEKITMTQNPKFRYEDWGPTFKSFQFIKAASRHMWLSLGQEAFLDGDAPDSSVFTMDGRKTSICKYLKGASWTFTLLEFKQLVKDFRDVADFLVVYIAEAHSTDGWAFTNNYNINQHRSLEDRLSAARILVQKEPLCPVVVDEMDDVTAIKYGALPERLYVLQAGKVVYKGGTGPWGYNPLEVRSFLEKLK</sequence>
<evidence type="ECO:0000256" key="2">
    <source>
        <dbReference type="ARBA" id="ARBA00093202"/>
    </source>
</evidence>